<feature type="non-terminal residue" evidence="1">
    <location>
        <position position="64"/>
    </location>
</feature>
<evidence type="ECO:0000313" key="1">
    <source>
        <dbReference type="EMBL" id="GAF73438.1"/>
    </source>
</evidence>
<comment type="caution">
    <text evidence="1">The sequence shown here is derived from an EMBL/GenBank/DDBJ whole genome shotgun (WGS) entry which is preliminary data.</text>
</comment>
<protein>
    <submittedName>
        <fullName evidence="1">Uncharacterized protein</fullName>
    </submittedName>
</protein>
<gene>
    <name evidence="1" type="ORF">S01H1_15453</name>
</gene>
<accession>X0RXA7</accession>
<sequence length="64" mass="7350">MNGFENMDPAERKALDKALIQLLQRFQNIICGVLESADICRIKKCYGVMTKALDDIESYRPENQ</sequence>
<reference evidence="1" key="1">
    <citation type="journal article" date="2014" name="Front. Microbiol.">
        <title>High frequency of phylogenetically diverse reductive dehalogenase-homologous genes in deep subseafloor sedimentary metagenomes.</title>
        <authorList>
            <person name="Kawai M."/>
            <person name="Futagami T."/>
            <person name="Toyoda A."/>
            <person name="Takaki Y."/>
            <person name="Nishi S."/>
            <person name="Hori S."/>
            <person name="Arai W."/>
            <person name="Tsubouchi T."/>
            <person name="Morono Y."/>
            <person name="Uchiyama I."/>
            <person name="Ito T."/>
            <person name="Fujiyama A."/>
            <person name="Inagaki F."/>
            <person name="Takami H."/>
        </authorList>
    </citation>
    <scope>NUCLEOTIDE SEQUENCE</scope>
    <source>
        <strain evidence="1">Expedition CK06-06</strain>
    </source>
</reference>
<proteinExistence type="predicted"/>
<dbReference type="AlphaFoldDB" id="X0RXA7"/>
<name>X0RXA7_9ZZZZ</name>
<organism evidence="1">
    <name type="scientific">marine sediment metagenome</name>
    <dbReference type="NCBI Taxonomy" id="412755"/>
    <lineage>
        <taxon>unclassified sequences</taxon>
        <taxon>metagenomes</taxon>
        <taxon>ecological metagenomes</taxon>
    </lineage>
</organism>
<dbReference type="EMBL" id="BARS01008066">
    <property type="protein sequence ID" value="GAF73438.1"/>
    <property type="molecule type" value="Genomic_DNA"/>
</dbReference>